<dbReference type="InterPro" id="IPR014017">
    <property type="entry name" value="DNA_helicase_UvrD-like_C"/>
</dbReference>
<feature type="binding site" evidence="9">
    <location>
        <begin position="258"/>
        <end position="265"/>
    </location>
    <ligand>
        <name>ATP</name>
        <dbReference type="ChEBI" id="CHEBI:30616"/>
    </ligand>
</feature>
<protein>
    <recommendedName>
        <fullName evidence="7">DNA 3'-5' helicase</fullName>
        <ecNumber evidence="7">5.6.2.4</ecNumber>
    </recommendedName>
</protein>
<dbReference type="InterPro" id="IPR035093">
    <property type="entry name" value="RelE/ParE_toxin_dom_sf"/>
</dbReference>
<dbReference type="GO" id="GO:0003677">
    <property type="term" value="F:DNA binding"/>
    <property type="evidence" value="ECO:0007669"/>
    <property type="project" value="InterPro"/>
</dbReference>
<keyword evidence="3 9" id="KW-0347">Helicase</keyword>
<evidence type="ECO:0000256" key="9">
    <source>
        <dbReference type="PROSITE-ProRule" id="PRU00560"/>
    </source>
</evidence>
<accession>A0A4R6TTX0</accession>
<evidence type="ECO:0000256" key="7">
    <source>
        <dbReference type="ARBA" id="ARBA00034808"/>
    </source>
</evidence>
<comment type="catalytic activity">
    <reaction evidence="6">
        <text>Couples ATP hydrolysis with the unwinding of duplex DNA by translocating in the 3'-5' direction.</text>
        <dbReference type="EC" id="5.6.2.4"/>
    </reaction>
</comment>
<evidence type="ECO:0000256" key="5">
    <source>
        <dbReference type="ARBA" id="ARBA00023235"/>
    </source>
</evidence>
<dbReference type="InterPro" id="IPR027417">
    <property type="entry name" value="P-loop_NTPase"/>
</dbReference>
<evidence type="ECO:0000256" key="6">
    <source>
        <dbReference type="ARBA" id="ARBA00034617"/>
    </source>
</evidence>
<dbReference type="Pfam" id="PF00580">
    <property type="entry name" value="UvrD-helicase"/>
    <property type="match status" value="1"/>
</dbReference>
<feature type="domain" description="UvrD-like helicase ATP-binding" evidence="10">
    <location>
        <begin position="237"/>
        <end position="521"/>
    </location>
</feature>
<keyword evidence="4 9" id="KW-0067">ATP-binding</keyword>
<dbReference type="EC" id="5.6.2.4" evidence="7"/>
<gene>
    <name evidence="11" type="ORF">CLV82_1218</name>
</gene>
<evidence type="ECO:0000256" key="3">
    <source>
        <dbReference type="ARBA" id="ARBA00022806"/>
    </source>
</evidence>
<evidence type="ECO:0000256" key="1">
    <source>
        <dbReference type="ARBA" id="ARBA00022741"/>
    </source>
</evidence>
<dbReference type="GO" id="GO:0000725">
    <property type="term" value="P:recombinational repair"/>
    <property type="evidence" value="ECO:0007669"/>
    <property type="project" value="TreeGrafter"/>
</dbReference>
<dbReference type="AlphaFoldDB" id="A0A4R6TTX0"/>
<keyword evidence="12" id="KW-1185">Reference proteome</keyword>
<dbReference type="Gene3D" id="3.30.2310.20">
    <property type="entry name" value="RelE-like"/>
    <property type="match status" value="1"/>
</dbReference>
<sequence>MDFKVVSTDRFRKTFRGLKKNEQELVDNAINKWIENPQASSSNFEKLSFTGDNIFSIRANDAWRIIMAKFEGQYFLLHTGGQHDKTNDWAKGKRIDKNLYTGAIQIYSGKIEEFEDENIVQEPEVEYAGIFENFSHEQLLAIGVPSEWVETVQKITSEEQFMKLWDVLPDDAIENLGILLEGEIDVKVLIKQIEYKASQLPEKTEELIEVQPGLHVISEDDKLIEVLNKDINVFRFYLHPTQHYLAYNNFSGSKKVTGSAGTGKTVVALHRVKFLADQLKEGDKPILFTTFTKFLIKNIQALFAEQNIPASKLEVHNLDKLAFKLAKELEIIPRSVKPIDSKDAWSFFLRRNQEIKVKQRFLEKEYAEVILKYHVTKEEEYLGVPRVGRGAQLYDKDRRKIWKIFQQYEAYQKYSKRYTRSDVFFQLCRHLERWPEDRPFSHIVCDEVQDFGNLELRLLRVLVNEGPNDLFLAGDPFQNIYQKNTTFSKSGISIRGRSTRLKFNYRTTEEIRILATNMIAGLEVDDFSGEKATTLGDTSILSGEEPKYITCDTRSKELEYIKNYIKASFGSIGLHEICITARTKKEAMEIYEYLSDNRLPVKMLVNLENLSDLDNHVGVSTMHGVKGMEFKTMIITGFCKDHFPYKPYKFSTWSEAEQKAFIQSEYLLSYVAFSRATSYLLITGVGDKVMMLT</sequence>
<evidence type="ECO:0000313" key="11">
    <source>
        <dbReference type="EMBL" id="TDQ33379.1"/>
    </source>
</evidence>
<proteinExistence type="predicted"/>
<evidence type="ECO:0000259" key="10">
    <source>
        <dbReference type="PROSITE" id="PS51198"/>
    </source>
</evidence>
<evidence type="ECO:0000256" key="8">
    <source>
        <dbReference type="ARBA" id="ARBA00048988"/>
    </source>
</evidence>
<dbReference type="GO" id="GO:0005829">
    <property type="term" value="C:cytosol"/>
    <property type="evidence" value="ECO:0007669"/>
    <property type="project" value="TreeGrafter"/>
</dbReference>
<dbReference type="RefSeq" id="WP_133643372.1">
    <property type="nucleotide sequence ID" value="NZ_SNYI01000001.1"/>
</dbReference>
<dbReference type="PANTHER" id="PTHR11070">
    <property type="entry name" value="UVRD / RECB / PCRA DNA HELICASE FAMILY MEMBER"/>
    <property type="match status" value="1"/>
</dbReference>
<dbReference type="InterPro" id="IPR000212">
    <property type="entry name" value="DNA_helicase_UvrD/REP"/>
</dbReference>
<comment type="caution">
    <text evidence="11">The sequence shown here is derived from an EMBL/GenBank/DDBJ whole genome shotgun (WGS) entry which is preliminary data.</text>
</comment>
<evidence type="ECO:0000256" key="4">
    <source>
        <dbReference type="ARBA" id="ARBA00022840"/>
    </source>
</evidence>
<dbReference type="InterPro" id="IPR014016">
    <property type="entry name" value="UvrD-like_ATP-bd"/>
</dbReference>
<dbReference type="GO" id="GO:0005524">
    <property type="term" value="F:ATP binding"/>
    <property type="evidence" value="ECO:0007669"/>
    <property type="project" value="UniProtKB-UniRule"/>
</dbReference>
<dbReference type="Gene3D" id="3.40.50.300">
    <property type="entry name" value="P-loop containing nucleotide triphosphate hydrolases"/>
    <property type="match status" value="2"/>
</dbReference>
<dbReference type="SUPFAM" id="SSF143011">
    <property type="entry name" value="RelE-like"/>
    <property type="match status" value="1"/>
</dbReference>
<keyword evidence="2 9" id="KW-0378">Hydrolase</keyword>
<dbReference type="EMBL" id="SNYI01000001">
    <property type="protein sequence ID" value="TDQ33379.1"/>
    <property type="molecule type" value="Genomic_DNA"/>
</dbReference>
<dbReference type="Pfam" id="PF13361">
    <property type="entry name" value="UvrD_C"/>
    <property type="match status" value="2"/>
</dbReference>
<keyword evidence="5" id="KW-0413">Isomerase</keyword>
<reference evidence="11 12" key="1">
    <citation type="submission" date="2019-03" db="EMBL/GenBank/DDBJ databases">
        <title>Genomic Encyclopedia of Archaeal and Bacterial Type Strains, Phase II (KMG-II): from individual species to whole genera.</title>
        <authorList>
            <person name="Goeker M."/>
        </authorList>
    </citation>
    <scope>NUCLEOTIDE SEQUENCE [LARGE SCALE GENOMIC DNA]</scope>
    <source>
        <strain evidence="11 12">DSM 18435</strain>
    </source>
</reference>
<dbReference type="PROSITE" id="PS51198">
    <property type="entry name" value="UVRD_HELICASE_ATP_BIND"/>
    <property type="match status" value="1"/>
</dbReference>
<organism evidence="11 12">
    <name type="scientific">Zeaxanthinibacter enoshimensis</name>
    <dbReference type="NCBI Taxonomy" id="392009"/>
    <lineage>
        <taxon>Bacteria</taxon>
        <taxon>Pseudomonadati</taxon>
        <taxon>Bacteroidota</taxon>
        <taxon>Flavobacteriia</taxon>
        <taxon>Flavobacteriales</taxon>
        <taxon>Flavobacteriaceae</taxon>
        <taxon>Zeaxanthinibacter</taxon>
    </lineage>
</organism>
<comment type="catalytic activity">
    <reaction evidence="8">
        <text>ATP + H2O = ADP + phosphate + H(+)</text>
        <dbReference type="Rhea" id="RHEA:13065"/>
        <dbReference type="ChEBI" id="CHEBI:15377"/>
        <dbReference type="ChEBI" id="CHEBI:15378"/>
        <dbReference type="ChEBI" id="CHEBI:30616"/>
        <dbReference type="ChEBI" id="CHEBI:43474"/>
        <dbReference type="ChEBI" id="CHEBI:456216"/>
        <dbReference type="EC" id="5.6.2.4"/>
    </reaction>
</comment>
<dbReference type="OrthoDB" id="9809039at2"/>
<evidence type="ECO:0000256" key="2">
    <source>
        <dbReference type="ARBA" id="ARBA00022801"/>
    </source>
</evidence>
<name>A0A4R6TTX0_9FLAO</name>
<keyword evidence="1 9" id="KW-0547">Nucleotide-binding</keyword>
<dbReference type="GO" id="GO:0043138">
    <property type="term" value="F:3'-5' DNA helicase activity"/>
    <property type="evidence" value="ECO:0007669"/>
    <property type="project" value="UniProtKB-EC"/>
</dbReference>
<dbReference type="SUPFAM" id="SSF52540">
    <property type="entry name" value="P-loop containing nucleoside triphosphate hydrolases"/>
    <property type="match status" value="1"/>
</dbReference>
<evidence type="ECO:0000313" key="12">
    <source>
        <dbReference type="Proteomes" id="UP000295468"/>
    </source>
</evidence>
<dbReference type="Proteomes" id="UP000295468">
    <property type="component" value="Unassembled WGS sequence"/>
</dbReference>
<dbReference type="PANTHER" id="PTHR11070:SF45">
    <property type="entry name" value="DNA 3'-5' HELICASE"/>
    <property type="match status" value="1"/>
</dbReference>
<dbReference type="GO" id="GO:0016887">
    <property type="term" value="F:ATP hydrolysis activity"/>
    <property type="evidence" value="ECO:0007669"/>
    <property type="project" value="RHEA"/>
</dbReference>